<evidence type="ECO:0000313" key="12">
    <source>
        <dbReference type="Proteomes" id="UP000585681"/>
    </source>
</evidence>
<comment type="subcellular location">
    <subcellularLocation>
        <location evidence="1">Cell membrane</location>
        <topology evidence="1">Multi-pass membrane protein</topology>
    </subcellularLocation>
</comment>
<feature type="transmembrane region" description="Helical" evidence="9">
    <location>
        <begin position="256"/>
        <end position="279"/>
    </location>
</feature>
<dbReference type="Gene3D" id="3.40.50.300">
    <property type="entry name" value="P-loop containing nucleotide triphosphate hydrolases"/>
    <property type="match status" value="1"/>
</dbReference>
<sequence>MTIADQEPIKMDARASSYMAVTGVAIAVLLALPLFLTSFNILLLNMVGIFAMATLGLVLLTGSGGVTSFAQAAFMGLGAYTSAYVTLRLGLSPWLGLAAALALVFVVTMAIGYVTLHLGGHYLPITTLAWAVAIHMLFGTLDGLGAHSGIGGLPPISIAGVAMDRPERAFYMIWVTLILFLFAASNLLRSRQGRAIAALRGGSLLAEALGISAFRTRMMLFVLAGELACVGGWLFAHTQNFISPSSFDLTNGLNILLMSVLGGVGSVLGALVGAGAVMVGRNLIQDVLPMLALDAGSLEIVVFGAIFIVLVQYSPKGLSPLLSRWLPPRPAPALPDIKHDEVLRFGRAKEHNDDAVILSVDGLEKRFGGLVAVKDLSFDVHRGTIHALIGPNGAGKSTTFDMISGLQSPTSGTVQFNGTVVTHTPARNMIARGMARTFQHVRIRPQMTLLDNVMQGAHWRLTSGFWAGILRLDRAEEAAYRKTALLALKAVGLADQALVEAGTLSLGQQRQLEIARALAADPEILLLDEPAAGLRTGEKAELAALLSRLREAGMTILLVEHDMDFVMGLVDRIVVLDFGQHLAEGLPDEIRQNSKVQEAYLGGLD</sequence>
<dbReference type="FunFam" id="3.40.50.300:FF:000421">
    <property type="entry name" value="Branched-chain amino acid ABC transporter ATP-binding protein"/>
    <property type="match status" value="1"/>
</dbReference>
<keyword evidence="4 9" id="KW-0812">Transmembrane</keyword>
<dbReference type="EMBL" id="JACIEQ010000003">
    <property type="protein sequence ID" value="MBB4022797.1"/>
    <property type="molecule type" value="Genomic_DNA"/>
</dbReference>
<dbReference type="InterPro" id="IPR043428">
    <property type="entry name" value="LivM-like"/>
</dbReference>
<evidence type="ECO:0000256" key="4">
    <source>
        <dbReference type="ARBA" id="ARBA00022692"/>
    </source>
</evidence>
<comment type="caution">
    <text evidence="11">The sequence shown here is derived from an EMBL/GenBank/DDBJ whole genome shotgun (WGS) entry which is preliminary data.</text>
</comment>
<dbReference type="RefSeq" id="WP_054539936.1">
    <property type="nucleotide sequence ID" value="NZ_JACIEQ010000003.1"/>
</dbReference>
<evidence type="ECO:0000256" key="3">
    <source>
        <dbReference type="ARBA" id="ARBA00022475"/>
    </source>
</evidence>
<feature type="transmembrane region" description="Helical" evidence="9">
    <location>
        <begin position="291"/>
        <end position="313"/>
    </location>
</feature>
<evidence type="ECO:0000256" key="1">
    <source>
        <dbReference type="ARBA" id="ARBA00004651"/>
    </source>
</evidence>
<name>A0A840CL65_9RHOB</name>
<keyword evidence="7 9" id="KW-1133">Transmembrane helix</keyword>
<dbReference type="InterPro" id="IPR001851">
    <property type="entry name" value="ABC_transp_permease"/>
</dbReference>
<dbReference type="GO" id="GO:0005886">
    <property type="term" value="C:plasma membrane"/>
    <property type="evidence" value="ECO:0007669"/>
    <property type="project" value="UniProtKB-SubCell"/>
</dbReference>
<proteinExistence type="predicted"/>
<keyword evidence="2" id="KW-0813">Transport</keyword>
<feature type="transmembrane region" description="Helical" evidence="9">
    <location>
        <begin position="18"/>
        <end position="36"/>
    </location>
</feature>
<gene>
    <name evidence="11" type="ORF">GGR17_002616</name>
</gene>
<evidence type="ECO:0000256" key="6">
    <source>
        <dbReference type="ARBA" id="ARBA00022840"/>
    </source>
</evidence>
<feature type="transmembrane region" description="Helical" evidence="9">
    <location>
        <begin position="128"/>
        <end position="150"/>
    </location>
</feature>
<dbReference type="GO" id="GO:0015658">
    <property type="term" value="F:branched-chain amino acid transmembrane transporter activity"/>
    <property type="evidence" value="ECO:0007669"/>
    <property type="project" value="InterPro"/>
</dbReference>
<dbReference type="InterPro" id="IPR032823">
    <property type="entry name" value="BCA_ABC_TP_C"/>
</dbReference>
<dbReference type="InterPro" id="IPR051120">
    <property type="entry name" value="ABC_AA/LPS_Transport"/>
</dbReference>
<keyword evidence="3" id="KW-1003">Cell membrane</keyword>
<keyword evidence="12" id="KW-1185">Reference proteome</keyword>
<dbReference type="PROSITE" id="PS50893">
    <property type="entry name" value="ABC_TRANSPORTER_2"/>
    <property type="match status" value="1"/>
</dbReference>
<dbReference type="GO" id="GO:0005524">
    <property type="term" value="F:ATP binding"/>
    <property type="evidence" value="ECO:0007669"/>
    <property type="project" value="UniProtKB-KW"/>
</dbReference>
<protein>
    <submittedName>
        <fullName evidence="11">Branched-chain amino acid transport system permease protein</fullName>
    </submittedName>
</protein>
<dbReference type="CDD" id="cd03219">
    <property type="entry name" value="ABC_Mj1267_LivG_branched"/>
    <property type="match status" value="1"/>
</dbReference>
<feature type="transmembrane region" description="Helical" evidence="9">
    <location>
        <begin position="93"/>
        <end position="116"/>
    </location>
</feature>
<feature type="domain" description="ABC transporter" evidence="10">
    <location>
        <begin position="358"/>
        <end position="603"/>
    </location>
</feature>
<dbReference type="Pfam" id="PF12399">
    <property type="entry name" value="BCA_ABC_TP_C"/>
    <property type="match status" value="1"/>
</dbReference>
<evidence type="ECO:0000256" key="8">
    <source>
        <dbReference type="ARBA" id="ARBA00023136"/>
    </source>
</evidence>
<evidence type="ECO:0000256" key="2">
    <source>
        <dbReference type="ARBA" id="ARBA00022448"/>
    </source>
</evidence>
<evidence type="ECO:0000259" key="10">
    <source>
        <dbReference type="PROSITE" id="PS50893"/>
    </source>
</evidence>
<dbReference type="SMART" id="SM00382">
    <property type="entry name" value="AAA"/>
    <property type="match status" value="1"/>
</dbReference>
<feature type="transmembrane region" description="Helical" evidence="9">
    <location>
        <begin position="170"/>
        <end position="188"/>
    </location>
</feature>
<dbReference type="CDD" id="cd06581">
    <property type="entry name" value="TM_PBP1_LivM_like"/>
    <property type="match status" value="1"/>
</dbReference>
<keyword evidence="5" id="KW-0547">Nucleotide-binding</keyword>
<dbReference type="InterPro" id="IPR027417">
    <property type="entry name" value="P-loop_NTPase"/>
</dbReference>
<keyword evidence="6" id="KW-0067">ATP-binding</keyword>
<reference evidence="11" key="1">
    <citation type="submission" date="2020-08" db="EMBL/GenBank/DDBJ databases">
        <title>Genomic Encyclopedia of Type Strains, Phase IV (KMG-IV): sequencing the most valuable type-strain genomes for metagenomic binning, comparative biology and taxonomic classification.</title>
        <authorList>
            <person name="Goeker M."/>
        </authorList>
    </citation>
    <scope>NUCLEOTIDE SEQUENCE [LARGE SCALE GENOMIC DNA]</scope>
    <source>
        <strain evidence="11">DSM 105040</strain>
    </source>
</reference>
<dbReference type="InterPro" id="IPR003593">
    <property type="entry name" value="AAA+_ATPase"/>
</dbReference>
<dbReference type="PANTHER" id="PTHR45772:SF2">
    <property type="entry name" value="ABC TRANSPORTER ATP-BINDING PROTEIN"/>
    <property type="match status" value="1"/>
</dbReference>
<dbReference type="PANTHER" id="PTHR45772">
    <property type="entry name" value="CONSERVED COMPONENT OF ABC TRANSPORTER FOR NATURAL AMINO ACIDS-RELATED"/>
    <property type="match status" value="1"/>
</dbReference>
<evidence type="ECO:0000256" key="7">
    <source>
        <dbReference type="ARBA" id="ARBA00022989"/>
    </source>
</evidence>
<evidence type="ECO:0000256" key="5">
    <source>
        <dbReference type="ARBA" id="ARBA00022741"/>
    </source>
</evidence>
<evidence type="ECO:0000313" key="11">
    <source>
        <dbReference type="EMBL" id="MBB4022797.1"/>
    </source>
</evidence>
<evidence type="ECO:0000256" key="9">
    <source>
        <dbReference type="SAM" id="Phobius"/>
    </source>
</evidence>
<feature type="transmembrane region" description="Helical" evidence="9">
    <location>
        <begin position="218"/>
        <end position="236"/>
    </location>
</feature>
<dbReference type="InterPro" id="IPR003439">
    <property type="entry name" value="ABC_transporter-like_ATP-bd"/>
</dbReference>
<dbReference type="Pfam" id="PF02653">
    <property type="entry name" value="BPD_transp_2"/>
    <property type="match status" value="1"/>
</dbReference>
<dbReference type="Proteomes" id="UP000585681">
    <property type="component" value="Unassembled WGS sequence"/>
</dbReference>
<accession>A0A840CL65</accession>
<keyword evidence="8 9" id="KW-0472">Membrane</keyword>
<dbReference type="Pfam" id="PF00005">
    <property type="entry name" value="ABC_tran"/>
    <property type="match status" value="1"/>
</dbReference>
<dbReference type="SUPFAM" id="SSF52540">
    <property type="entry name" value="P-loop containing nucleoside triphosphate hydrolases"/>
    <property type="match status" value="1"/>
</dbReference>
<organism evidence="11 12">
    <name type="scientific">Actibacterium naphthalenivorans</name>
    <dbReference type="NCBI Taxonomy" id="1614693"/>
    <lineage>
        <taxon>Bacteria</taxon>
        <taxon>Pseudomonadati</taxon>
        <taxon>Pseudomonadota</taxon>
        <taxon>Alphaproteobacteria</taxon>
        <taxon>Rhodobacterales</taxon>
        <taxon>Roseobacteraceae</taxon>
        <taxon>Actibacterium</taxon>
    </lineage>
</organism>
<dbReference type="AlphaFoldDB" id="A0A840CL65"/>
<dbReference type="GO" id="GO:0016887">
    <property type="term" value="F:ATP hydrolysis activity"/>
    <property type="evidence" value="ECO:0007669"/>
    <property type="project" value="InterPro"/>
</dbReference>